<evidence type="ECO:0000313" key="5">
    <source>
        <dbReference type="Proteomes" id="UP000809243"/>
    </source>
</evidence>
<sequence>MISPKLCVKCKGKLLCGMSYCPILQKHSTQKNVVSKIRGNRFTGSSPPSLFVSWNNYPKVQIAPLSPTEVMDSELFDAPEKWFGLTQDKIVSFREQLLRSNKQANVFDAAKPSYELLGMQELVMATRPTAIDVKLKSSPVPQLSFHEGAAPHGPSAPLVEMRFEENPKISRKIDYAVSDTDMKSSDALLCLYNAGFPVSRLDKLLSAGTLGIGKDRKLVPTRWSIVASQDTIGKALIEEIKYFQQLGEIELFTSEYVGNRFFVLLIPGAWAFENLETWIPGSMWYQEKDTSKVHVTQDHEFYTGRKGYASNVEGAYYAARLSVCEHLKKIKRQAAALVFREITPEYNIGLGNWVIQESVKNALSKNPMHFSSLSLALAFVERKLQTPFKLWKKESKLLDFLQHQKRLADF</sequence>
<dbReference type="Pfam" id="PF04894">
    <property type="entry name" value="Nre_N"/>
    <property type="match status" value="1"/>
</dbReference>
<dbReference type="InterPro" id="IPR006979">
    <property type="entry name" value="Nre_C"/>
</dbReference>
<dbReference type="InterPro" id="IPR006978">
    <property type="entry name" value="Nre_N"/>
</dbReference>
<dbReference type="PANTHER" id="PTHR38136:SF2">
    <property type="entry name" value="DNA REPAIR PROTEIN"/>
    <property type="match status" value="1"/>
</dbReference>
<dbReference type="InterPro" id="IPR033167">
    <property type="entry name" value="Nre"/>
</dbReference>
<dbReference type="Pfam" id="PF04895">
    <property type="entry name" value="Nre_C"/>
    <property type="match status" value="1"/>
</dbReference>
<proteinExistence type="inferred from homology"/>
<gene>
    <name evidence="4" type="ORF">JW744_05350</name>
</gene>
<dbReference type="EMBL" id="JAFGDB010000095">
    <property type="protein sequence ID" value="MBN2067867.1"/>
    <property type="molecule type" value="Genomic_DNA"/>
</dbReference>
<comment type="function">
    <text evidence="1">Involved in DNA damage repair.</text>
</comment>
<evidence type="ECO:0000259" key="3">
    <source>
        <dbReference type="Pfam" id="PF04895"/>
    </source>
</evidence>
<evidence type="ECO:0000256" key="1">
    <source>
        <dbReference type="HAMAP-Rule" id="MF_02096"/>
    </source>
</evidence>
<accession>A0A938YXB3</accession>
<dbReference type="Proteomes" id="UP000809243">
    <property type="component" value="Unassembled WGS sequence"/>
</dbReference>
<dbReference type="GO" id="GO:0006281">
    <property type="term" value="P:DNA repair"/>
    <property type="evidence" value="ECO:0007669"/>
    <property type="project" value="UniProtKB-UniRule"/>
</dbReference>
<comment type="similarity">
    <text evidence="1">Belongs to the Nre family.</text>
</comment>
<dbReference type="PANTHER" id="PTHR38136">
    <property type="entry name" value="DNA REPAIR PROTEIN"/>
    <property type="match status" value="1"/>
</dbReference>
<reference evidence="4" key="1">
    <citation type="submission" date="2021-01" db="EMBL/GenBank/DDBJ databases">
        <title>Active Sulfur Cycling in an Early Earth Analoge.</title>
        <authorList>
            <person name="Hahn C.R."/>
            <person name="Youssef N.H."/>
            <person name="Elshahed M."/>
        </authorList>
    </citation>
    <scope>NUCLEOTIDE SEQUENCE</scope>
    <source>
        <strain evidence="4">Zod_Metabat.1151</strain>
    </source>
</reference>
<dbReference type="HAMAP" id="MF_02096">
    <property type="entry name" value="Nre"/>
    <property type="match status" value="1"/>
</dbReference>
<evidence type="ECO:0000259" key="2">
    <source>
        <dbReference type="Pfam" id="PF04894"/>
    </source>
</evidence>
<keyword evidence="1" id="KW-0862">Zinc</keyword>
<keyword evidence="1" id="KW-0479">Metal-binding</keyword>
<comment type="caution">
    <text evidence="4">The sequence shown here is derived from an EMBL/GenBank/DDBJ whole genome shotgun (WGS) entry which is preliminary data.</text>
</comment>
<keyword evidence="1" id="KW-0234">DNA repair</keyword>
<keyword evidence="1" id="KW-0227">DNA damage</keyword>
<dbReference type="AlphaFoldDB" id="A0A938YXB3"/>
<comment type="domain">
    <text evidence="1">Contains a predicted C4 metal binding domain at the N-terminus, which could be a zinc finger DNA binding domain.</text>
</comment>
<feature type="zinc finger region" description="C4-type" evidence="1">
    <location>
        <begin position="7"/>
        <end position="21"/>
    </location>
</feature>
<dbReference type="GO" id="GO:0008270">
    <property type="term" value="F:zinc ion binding"/>
    <property type="evidence" value="ECO:0007669"/>
    <property type="project" value="UniProtKB-UniRule"/>
</dbReference>
<keyword evidence="1" id="KW-0863">Zinc-finger</keyword>
<protein>
    <recommendedName>
        <fullName evidence="1">DNA repair protein</fullName>
    </recommendedName>
</protein>
<evidence type="ECO:0000313" key="4">
    <source>
        <dbReference type="EMBL" id="MBN2067867.1"/>
    </source>
</evidence>
<feature type="domain" description="Archaeal Nre N-terminal" evidence="2">
    <location>
        <begin position="15"/>
        <end position="284"/>
    </location>
</feature>
<name>A0A938YXB3_9ARCH</name>
<organism evidence="4 5">
    <name type="scientific">Candidatus Iainarchaeum sp</name>
    <dbReference type="NCBI Taxonomy" id="3101447"/>
    <lineage>
        <taxon>Archaea</taxon>
        <taxon>Candidatus Iainarchaeota</taxon>
        <taxon>Candidatus Iainarchaeia</taxon>
        <taxon>Candidatus Iainarchaeales</taxon>
        <taxon>Candidatus Iainarchaeaceae</taxon>
        <taxon>Candidatus Iainarchaeum</taxon>
    </lineage>
</organism>
<feature type="domain" description="Archaeal Nre C-terminal" evidence="3">
    <location>
        <begin position="301"/>
        <end position="410"/>
    </location>
</feature>